<name>A0ABP5B8G9_9ACTN</name>
<comment type="caution">
    <text evidence="2">The sequence shown here is derived from an EMBL/GenBank/DDBJ whole genome shotgun (WGS) entry which is preliminary data.</text>
</comment>
<dbReference type="EMBL" id="BAAAMJ010000119">
    <property type="protein sequence ID" value="GAA1936846.1"/>
    <property type="molecule type" value="Genomic_DNA"/>
</dbReference>
<protein>
    <submittedName>
        <fullName evidence="2">Uncharacterized protein</fullName>
    </submittedName>
</protein>
<gene>
    <name evidence="2" type="ORF">GCM10009716_49080</name>
</gene>
<reference evidence="3" key="1">
    <citation type="journal article" date="2019" name="Int. J. Syst. Evol. Microbiol.">
        <title>The Global Catalogue of Microorganisms (GCM) 10K type strain sequencing project: providing services to taxonomists for standard genome sequencing and annotation.</title>
        <authorList>
            <consortium name="The Broad Institute Genomics Platform"/>
            <consortium name="The Broad Institute Genome Sequencing Center for Infectious Disease"/>
            <person name="Wu L."/>
            <person name="Ma J."/>
        </authorList>
    </citation>
    <scope>NUCLEOTIDE SEQUENCE [LARGE SCALE GENOMIC DNA]</scope>
    <source>
        <strain evidence="3">JCM 13581</strain>
    </source>
</reference>
<dbReference type="Proteomes" id="UP001501303">
    <property type="component" value="Unassembled WGS sequence"/>
</dbReference>
<organism evidence="2 3">
    <name type="scientific">Streptomyces sodiiphilus</name>
    <dbReference type="NCBI Taxonomy" id="226217"/>
    <lineage>
        <taxon>Bacteria</taxon>
        <taxon>Bacillati</taxon>
        <taxon>Actinomycetota</taxon>
        <taxon>Actinomycetes</taxon>
        <taxon>Kitasatosporales</taxon>
        <taxon>Streptomycetaceae</taxon>
        <taxon>Streptomyces</taxon>
    </lineage>
</organism>
<sequence>MITSGFPATEIEPVVSEGLTARRACGITWDMRYPQGGALTAERQQFRKELRLQASERFAQGEAGSTIDRDLPVSELFPSSV</sequence>
<keyword evidence="3" id="KW-1185">Reference proteome</keyword>
<evidence type="ECO:0000313" key="3">
    <source>
        <dbReference type="Proteomes" id="UP001501303"/>
    </source>
</evidence>
<accession>A0ABP5B8G9</accession>
<evidence type="ECO:0000313" key="2">
    <source>
        <dbReference type="EMBL" id="GAA1936846.1"/>
    </source>
</evidence>
<evidence type="ECO:0000256" key="1">
    <source>
        <dbReference type="SAM" id="MobiDB-lite"/>
    </source>
</evidence>
<proteinExistence type="predicted"/>
<feature type="region of interest" description="Disordered" evidence="1">
    <location>
        <begin position="61"/>
        <end position="81"/>
    </location>
</feature>